<feature type="chain" id="PRO_5046321945" evidence="1">
    <location>
        <begin position="28"/>
        <end position="262"/>
    </location>
</feature>
<feature type="signal peptide" evidence="1">
    <location>
        <begin position="1"/>
        <end position="27"/>
    </location>
</feature>
<keyword evidence="1" id="KW-0732">Signal</keyword>
<keyword evidence="3" id="KW-1185">Reference proteome</keyword>
<reference evidence="3" key="1">
    <citation type="journal article" date="2019" name="Int. J. Syst. Evol. Microbiol.">
        <title>The Global Catalogue of Microorganisms (GCM) 10K type strain sequencing project: providing services to taxonomists for standard genome sequencing and annotation.</title>
        <authorList>
            <consortium name="The Broad Institute Genomics Platform"/>
            <consortium name="The Broad Institute Genome Sequencing Center for Infectious Disease"/>
            <person name="Wu L."/>
            <person name="Ma J."/>
        </authorList>
    </citation>
    <scope>NUCLEOTIDE SEQUENCE [LARGE SCALE GENOMIC DNA]</scope>
    <source>
        <strain evidence="3">CECT 7649</strain>
    </source>
</reference>
<dbReference type="RefSeq" id="WP_380831910.1">
    <property type="nucleotide sequence ID" value="NZ_JBHTCG010000048.1"/>
</dbReference>
<protein>
    <submittedName>
        <fullName evidence="2">Uncharacterized protein</fullName>
    </submittedName>
</protein>
<gene>
    <name evidence="2" type="ORF">ACFQSB_37540</name>
</gene>
<evidence type="ECO:0000313" key="2">
    <source>
        <dbReference type="EMBL" id="MFC7387964.1"/>
    </source>
</evidence>
<accession>A0ABW2PF08</accession>
<dbReference type="EMBL" id="JBHTCG010000048">
    <property type="protein sequence ID" value="MFC7387964.1"/>
    <property type="molecule type" value="Genomic_DNA"/>
</dbReference>
<comment type="caution">
    <text evidence="2">The sequence shown here is derived from an EMBL/GenBank/DDBJ whole genome shotgun (WGS) entry which is preliminary data.</text>
</comment>
<evidence type="ECO:0000313" key="3">
    <source>
        <dbReference type="Proteomes" id="UP001596496"/>
    </source>
</evidence>
<sequence length="262" mass="25954">MRGSTTAVIMAAMTAAALAFGAGTAEAGTARASAQAYAGTVVPAGVTAATASGAPAAAGVAAVSAATGVAAAPAGAVGAVGAVGAAPAPGKVANRLFRAWLRGDRKAAAAVATPAAVKTLFAYVYRAPDEFAGCVGGACRFVHTSVRVPGALNGILMIVSGGTVTKVYESRHLTTAGKAAKHLFGAWKAGDRNRGLEVASAGAVKKLFRARFGGVGYIYQGCSRETGGTSCAYSYEGGAMLMHARGSATRGYEIRSITYIAD</sequence>
<evidence type="ECO:0000256" key="1">
    <source>
        <dbReference type="SAM" id="SignalP"/>
    </source>
</evidence>
<dbReference type="Proteomes" id="UP001596496">
    <property type="component" value="Unassembled WGS sequence"/>
</dbReference>
<proteinExistence type="predicted"/>
<name>A0ABW2PF08_9ACTN</name>
<organism evidence="2 3">
    <name type="scientific">Sphaerisporangium rhizosphaerae</name>
    <dbReference type="NCBI Taxonomy" id="2269375"/>
    <lineage>
        <taxon>Bacteria</taxon>
        <taxon>Bacillati</taxon>
        <taxon>Actinomycetota</taxon>
        <taxon>Actinomycetes</taxon>
        <taxon>Streptosporangiales</taxon>
        <taxon>Streptosporangiaceae</taxon>
        <taxon>Sphaerisporangium</taxon>
    </lineage>
</organism>